<evidence type="ECO:0000256" key="1">
    <source>
        <dbReference type="SAM" id="MobiDB-lite"/>
    </source>
</evidence>
<name>A0A8G1X9E5_9ACTN</name>
<proteinExistence type="predicted"/>
<dbReference type="AlphaFoldDB" id="A0A8G1X9E5"/>
<dbReference type="Proteomes" id="UP000267408">
    <property type="component" value="Unassembled WGS sequence"/>
</dbReference>
<reference evidence="2 3" key="1">
    <citation type="submission" date="2018-11" db="EMBL/GenBank/DDBJ databases">
        <title>Sequencing the genomes of 1000 actinobacteria strains.</title>
        <authorList>
            <person name="Klenk H.-P."/>
        </authorList>
    </citation>
    <scope>NUCLEOTIDE SEQUENCE [LARGE SCALE GENOMIC DNA]</scope>
    <source>
        <strain evidence="2 3">DSM 44780</strain>
    </source>
</reference>
<feature type="region of interest" description="Disordered" evidence="1">
    <location>
        <begin position="1"/>
        <end position="24"/>
    </location>
</feature>
<protein>
    <submittedName>
        <fullName evidence="2">Uncharacterized protein</fullName>
    </submittedName>
</protein>
<feature type="compositionally biased region" description="Basic and acidic residues" evidence="1">
    <location>
        <begin position="7"/>
        <end position="17"/>
    </location>
</feature>
<organism evidence="2 3">
    <name type="scientific">Kitasatospora cineracea</name>
    <dbReference type="NCBI Taxonomy" id="88074"/>
    <lineage>
        <taxon>Bacteria</taxon>
        <taxon>Bacillati</taxon>
        <taxon>Actinomycetota</taxon>
        <taxon>Actinomycetes</taxon>
        <taxon>Kitasatosporales</taxon>
        <taxon>Streptomycetaceae</taxon>
        <taxon>Kitasatospora</taxon>
    </lineage>
</organism>
<gene>
    <name evidence="2" type="ORF">EDD39_0148</name>
</gene>
<evidence type="ECO:0000313" key="3">
    <source>
        <dbReference type="Proteomes" id="UP000267408"/>
    </source>
</evidence>
<sequence length="89" mass="9857">MTAQPDEPYRAHPRTQDEVGAALPPSQRMAFYREMGTAGEDEIAGVLRRWRLRLEIYNDPATPRVHAAVQQGTAPGRALSAVLRESGSR</sequence>
<dbReference type="EMBL" id="RJVJ01000001">
    <property type="protein sequence ID" value="ROR42035.1"/>
    <property type="molecule type" value="Genomic_DNA"/>
</dbReference>
<accession>A0A8G1X9E5</accession>
<evidence type="ECO:0000313" key="2">
    <source>
        <dbReference type="EMBL" id="ROR42035.1"/>
    </source>
</evidence>
<comment type="caution">
    <text evidence="2">The sequence shown here is derived from an EMBL/GenBank/DDBJ whole genome shotgun (WGS) entry which is preliminary data.</text>
</comment>